<dbReference type="Gene3D" id="3.40.1350.150">
    <property type="match status" value="1"/>
</dbReference>
<dbReference type="InterPro" id="IPR006678">
    <property type="entry name" value="tRNA_intron_Endonuc_N"/>
</dbReference>
<accession>A0A2R6A8L4</accession>
<dbReference type="InterPro" id="IPR036740">
    <property type="entry name" value="tRNA_intron_Endonuc_N_sf"/>
</dbReference>
<dbReference type="InterPro" id="IPR036167">
    <property type="entry name" value="tRNA_intron_Endo_cat-like_sf"/>
</dbReference>
<dbReference type="GO" id="GO:0006388">
    <property type="term" value="P:tRNA splicing, via endonucleolytic cleavage and ligation"/>
    <property type="evidence" value="ECO:0007669"/>
    <property type="project" value="InterPro"/>
</dbReference>
<organism evidence="2 3">
    <name type="scientific">Candidatus Marsarchaeota G2 archaeon OSP_D</name>
    <dbReference type="NCBI Taxonomy" id="1978157"/>
    <lineage>
        <taxon>Archaea</taxon>
        <taxon>Candidatus Marsarchaeota</taxon>
        <taxon>Candidatus Marsarchaeota group 2</taxon>
    </lineage>
</organism>
<evidence type="ECO:0000313" key="3">
    <source>
        <dbReference type="Proteomes" id="UP000240322"/>
    </source>
</evidence>
<evidence type="ECO:0000313" key="2">
    <source>
        <dbReference type="EMBL" id="PSN82623.1"/>
    </source>
</evidence>
<dbReference type="EMBL" id="NEXE01000349">
    <property type="protein sequence ID" value="PSN82623.1"/>
    <property type="molecule type" value="Genomic_DNA"/>
</dbReference>
<comment type="caution">
    <text evidence="2">The sequence shown here is derived from an EMBL/GenBank/DDBJ whole genome shotgun (WGS) entry which is preliminary data.</text>
</comment>
<gene>
    <name evidence="2" type="ORF">B9Q03_14030</name>
</gene>
<evidence type="ECO:0000259" key="1">
    <source>
        <dbReference type="Pfam" id="PF02778"/>
    </source>
</evidence>
<feature type="domain" description="tRNA intron endonuclease N-terminal" evidence="1">
    <location>
        <begin position="28"/>
        <end position="64"/>
    </location>
</feature>
<reference evidence="2 3" key="1">
    <citation type="submission" date="2017-04" db="EMBL/GenBank/DDBJ databases">
        <title>Novel microbial lineages endemic to geothermal iron-oxide mats fill important gaps in the evolutionary history of Archaea.</title>
        <authorList>
            <person name="Jay Z.J."/>
            <person name="Beam J.P."/>
            <person name="Dlakic M."/>
            <person name="Rusch D.B."/>
            <person name="Kozubal M.A."/>
            <person name="Inskeep W.P."/>
        </authorList>
    </citation>
    <scope>NUCLEOTIDE SEQUENCE [LARGE SCALE GENOMIC DNA]</scope>
    <source>
        <strain evidence="2">OSP_D</strain>
    </source>
</reference>
<dbReference type="SUPFAM" id="SSF53032">
    <property type="entry name" value="tRNA-intron endonuclease catalytic domain-like"/>
    <property type="match status" value="1"/>
</dbReference>
<dbReference type="Proteomes" id="UP000240322">
    <property type="component" value="Unassembled WGS sequence"/>
</dbReference>
<sequence>MCVGVSTQGSFEITPNGLFVGPPISSTLLNSGFGTPRGSGVELGEMEAVYLILRGRIEVDNPEEIIKTLSSRKRGFWTVYAVFADLSNQGKKIFYDDELGIILQREGEKMVYIPLSLDKPMTLKNLLARAKTYVERSWTPVLAIVDEHGTPTYYSVDTRPPSKELLTSGEEGAP</sequence>
<dbReference type="SUPFAM" id="SSF55267">
    <property type="entry name" value="tRNA-intron endonuclease N-terminal domain-like"/>
    <property type="match status" value="1"/>
</dbReference>
<proteinExistence type="predicted"/>
<dbReference type="GO" id="GO:0000213">
    <property type="term" value="F:tRNA-intron lyase activity"/>
    <property type="evidence" value="ECO:0007669"/>
    <property type="project" value="InterPro"/>
</dbReference>
<dbReference type="Pfam" id="PF02778">
    <property type="entry name" value="tRNA_int_endo_N"/>
    <property type="match status" value="1"/>
</dbReference>
<dbReference type="AlphaFoldDB" id="A0A2R6A8L4"/>
<protein>
    <recommendedName>
        <fullName evidence="1">tRNA intron endonuclease N-terminal domain-containing protein</fullName>
    </recommendedName>
</protein>
<name>A0A2R6A8L4_9ARCH</name>